<dbReference type="Proteomes" id="UP000318478">
    <property type="component" value="Unassembled WGS sequence"/>
</dbReference>
<organism evidence="3 4">
    <name type="scientific">Posidoniimonas polymericola</name>
    <dbReference type="NCBI Taxonomy" id="2528002"/>
    <lineage>
        <taxon>Bacteria</taxon>
        <taxon>Pseudomonadati</taxon>
        <taxon>Planctomycetota</taxon>
        <taxon>Planctomycetia</taxon>
        <taxon>Pirellulales</taxon>
        <taxon>Lacipirellulaceae</taxon>
        <taxon>Posidoniimonas</taxon>
    </lineage>
</organism>
<evidence type="ECO:0000313" key="3">
    <source>
        <dbReference type="EMBL" id="TWT85243.1"/>
    </source>
</evidence>
<comment type="caution">
    <text evidence="3">The sequence shown here is derived from an EMBL/GenBank/DDBJ whole genome shotgun (WGS) entry which is preliminary data.</text>
</comment>
<feature type="chain" id="PRO_5022986029" evidence="2">
    <location>
        <begin position="25"/>
        <end position="214"/>
    </location>
</feature>
<gene>
    <name evidence="3" type="ORF">Pla123a_00500</name>
</gene>
<dbReference type="RefSeq" id="WP_146583522.1">
    <property type="nucleotide sequence ID" value="NZ_SJPO01000001.1"/>
</dbReference>
<dbReference type="PROSITE" id="PS51257">
    <property type="entry name" value="PROKAR_LIPOPROTEIN"/>
    <property type="match status" value="1"/>
</dbReference>
<name>A0A5C5ZFB0_9BACT</name>
<dbReference type="AlphaFoldDB" id="A0A5C5ZFB0"/>
<keyword evidence="4" id="KW-1185">Reference proteome</keyword>
<reference evidence="3 4" key="1">
    <citation type="submission" date="2019-02" db="EMBL/GenBank/DDBJ databases">
        <title>Deep-cultivation of Planctomycetes and their phenomic and genomic characterization uncovers novel biology.</title>
        <authorList>
            <person name="Wiegand S."/>
            <person name="Jogler M."/>
            <person name="Boedeker C."/>
            <person name="Pinto D."/>
            <person name="Vollmers J."/>
            <person name="Rivas-Marin E."/>
            <person name="Kohn T."/>
            <person name="Peeters S.H."/>
            <person name="Heuer A."/>
            <person name="Rast P."/>
            <person name="Oberbeckmann S."/>
            <person name="Bunk B."/>
            <person name="Jeske O."/>
            <person name="Meyerdierks A."/>
            <person name="Storesund J.E."/>
            <person name="Kallscheuer N."/>
            <person name="Luecker S."/>
            <person name="Lage O.M."/>
            <person name="Pohl T."/>
            <person name="Merkel B.J."/>
            <person name="Hornburger P."/>
            <person name="Mueller R.-W."/>
            <person name="Bruemmer F."/>
            <person name="Labrenz M."/>
            <person name="Spormann A.M."/>
            <person name="Op Den Camp H."/>
            <person name="Overmann J."/>
            <person name="Amann R."/>
            <person name="Jetten M.S.M."/>
            <person name="Mascher T."/>
            <person name="Medema M.H."/>
            <person name="Devos D.P."/>
            <person name="Kaster A.-K."/>
            <person name="Ovreas L."/>
            <person name="Rohde M."/>
            <person name="Galperin M.Y."/>
            <person name="Jogler C."/>
        </authorList>
    </citation>
    <scope>NUCLEOTIDE SEQUENCE [LARGE SCALE GENOMIC DNA]</scope>
    <source>
        <strain evidence="3 4">Pla123a</strain>
    </source>
</reference>
<feature type="region of interest" description="Disordered" evidence="1">
    <location>
        <begin position="162"/>
        <end position="199"/>
    </location>
</feature>
<feature type="region of interest" description="Disordered" evidence="1">
    <location>
        <begin position="101"/>
        <end position="128"/>
    </location>
</feature>
<proteinExistence type="predicted"/>
<sequence precursor="true">MRVTYAAIAMSCALLACWASPACAQRGGDAYSLRRYLGSDAYLAESFSRPSSPVSSQATVNEAARQALPQVAPPPATPSYTSGTSSTLNYYGGAAARQTLDQMPRRPRFIPQGGQPVGAGSKPYAGGAADPTISPYLNLFREEPEDSLPNYYTFVRPQQNQIETNRSQQRQLQGLQRQVQRTSYQAPANAGGGIPATGFRARFGDTGQFYSGWR</sequence>
<evidence type="ECO:0000313" key="4">
    <source>
        <dbReference type="Proteomes" id="UP000318478"/>
    </source>
</evidence>
<feature type="compositionally biased region" description="Low complexity" evidence="1">
    <location>
        <begin position="166"/>
        <end position="181"/>
    </location>
</feature>
<protein>
    <submittedName>
        <fullName evidence="3">Uncharacterized protein</fullName>
    </submittedName>
</protein>
<feature type="signal peptide" evidence="2">
    <location>
        <begin position="1"/>
        <end position="24"/>
    </location>
</feature>
<dbReference type="OrthoDB" id="290005at2"/>
<evidence type="ECO:0000256" key="2">
    <source>
        <dbReference type="SAM" id="SignalP"/>
    </source>
</evidence>
<dbReference type="EMBL" id="SJPO01000001">
    <property type="protein sequence ID" value="TWT85243.1"/>
    <property type="molecule type" value="Genomic_DNA"/>
</dbReference>
<evidence type="ECO:0000256" key="1">
    <source>
        <dbReference type="SAM" id="MobiDB-lite"/>
    </source>
</evidence>
<accession>A0A5C5ZFB0</accession>
<keyword evidence="2" id="KW-0732">Signal</keyword>